<keyword evidence="11" id="KW-0378">Hydrolase</keyword>
<keyword evidence="6" id="KW-0964">Secreted</keyword>
<dbReference type="RefSeq" id="WP_342323353.1">
    <property type="nucleotide sequence ID" value="NZ_CP151800.1"/>
</dbReference>
<dbReference type="PANTHER" id="PTHR12338">
    <property type="entry name" value="AUTOTRANSPORTER"/>
    <property type="match status" value="1"/>
</dbReference>
<evidence type="ECO:0000256" key="8">
    <source>
        <dbReference type="ARBA" id="ARBA00022692"/>
    </source>
</evidence>
<dbReference type="InterPro" id="IPR000710">
    <property type="entry name" value="Peptidase_S6"/>
</dbReference>
<dbReference type="Gene3D" id="2.40.10.120">
    <property type="match status" value="1"/>
</dbReference>
<evidence type="ECO:0000259" key="19">
    <source>
        <dbReference type="PROSITE" id="PS51691"/>
    </source>
</evidence>
<dbReference type="PROSITE" id="PS51208">
    <property type="entry name" value="AUTOTRANSPORTER"/>
    <property type="match status" value="1"/>
</dbReference>
<dbReference type="InterPro" id="IPR036709">
    <property type="entry name" value="Autotransporte_beta_dom_sf"/>
</dbReference>
<dbReference type="InterPro" id="IPR050909">
    <property type="entry name" value="Bact_Autotransporter_VF"/>
</dbReference>
<evidence type="ECO:0000256" key="15">
    <source>
        <dbReference type="ARBA" id="ARBA00023145"/>
    </source>
</evidence>
<proteinExistence type="predicted"/>
<evidence type="ECO:0000256" key="10">
    <source>
        <dbReference type="ARBA" id="ARBA00022764"/>
    </source>
</evidence>
<feature type="domain" description="Peptidase S6" evidence="19">
    <location>
        <begin position="34"/>
        <end position="281"/>
    </location>
</feature>
<keyword evidence="14" id="KW-0472">Membrane</keyword>
<reference evidence="20 21" key="1">
    <citation type="submission" date="2024-04" db="EMBL/GenBank/DDBJ databases">
        <title>Kosakonia calanthae sp. nov., a halophilic bacterium isolated from leaves of Calanthe tiplacata.</title>
        <authorList>
            <person name="Wu P."/>
        </authorList>
    </citation>
    <scope>NUCLEOTIDE SEQUENCE [LARGE SCALE GENOMIC DNA]</scope>
    <source>
        <strain evidence="20 21">BYX6</strain>
    </source>
</reference>
<dbReference type="Proteomes" id="UP001466893">
    <property type="component" value="Chromosome"/>
</dbReference>
<evidence type="ECO:0000313" key="20">
    <source>
        <dbReference type="EMBL" id="WZV98787.1"/>
    </source>
</evidence>
<gene>
    <name evidence="20" type="ORF">AAEY27_02495</name>
</gene>
<keyword evidence="16" id="KW-0998">Cell outer membrane</keyword>
<keyword evidence="5" id="KW-1134">Transmembrane beta strand</keyword>
<sequence>MNKMFSLVLKLMLCFLNLFHPYYCAANTRLVQRSIANYEIPYQTYRDFATNKGQFYPGARDVQVYNKYGYLAGILNKAPMPDFSSVDNMSGISTMILPQYAVSVYHNPATHFANLSFGDEIYHMVSRGNINDKDFSIIRLNKLVTNVVPADIVPADMNSESFADEDRFPVYYRLGSGTQKIADIWERGIDIQSAYRYLTGGTMGRPFVDFSGLLVITSGDVLNHKNGPVNNHPTMGDSGSPLFAWDAFLNKWVVAGTLSLLLLDRPEKSAYTVIPHDFVDETVRKYSSDPIQNRNGNVLFLWRYSNATGDGHLFEGRNAFAMQGQKQGDAHNGRDLRFIGAGGVIMLQDNVNQGAGSLTFNNNYVVAPIQAQTWVGGGVNVGPGVTVTWKVNGIQSDNLHKIGKGTLKVNGTGINPGGLKAGDGTVYLSQIPDDQGRVQAFKSVNLASGRPLVMLHDSRQIDPDEISWGFRGGRLDVNGNNLTFHRLNARDYGAALVNRAKRPADITLSFQKKPGDVVVQQWSNSRVGQVGELYGYPNSNARTMDYFILKTVPYTWFPDNHHSSQEWEFIGHDREQAIRTWYERHKASVYIFHGQLRGNLNVNNRFEAGTTGALMLDGSVDIAGNFTQKNGRLVFQGHPVIHAYNLPETVEKVRRLGDNSLRTEPVSIYQTDWQKRTFKLNTLILDKAALDLARNASLYANISAKNSVITLGSPSLYIDASDGKGVMSDPRQGVSIASRQDELSRYQGQVTLMARSELHIREVFTGVVSGHNSKVSVASRHAIFNGYSQFNNTPLTLEPNAQLTANGGWTTNSTVTVGPAATLSFTGAPMRAKQVGPMIYTLKDAAKYELKEGSLVRVLPFVSIQGDMQSQDRAVVRFNVDDDARLADNLSPEQRRMAATLAGYENAWQGTFTAPRAQMSMKFTRWDMRGDSELGNLSISQSLVGMSGGKFRILKVMELRADDTSFVLRTNLKDSDKIVVRDRATGQNNKLFLNVVKNPGSERINIPLVIAPRSANAALFNVSGPVTGFSQLHPLVRVVRGVDRTQWILEGLKYVPNPEALASARRFMGMGYKTLITEINNLNKRTGELRDTRGKSGIWARTYRGNGAGNAGYADRYTTTESGFDTQQRRSNADLFTGVLMSHTQRQASGEHLQGNTRAFGGGIYASLLADSGAYIDVIGKYVHSFNHYQVGLSGLGARDYLTRTWIGGVQSGYRYRLAEDLYVEPQADVVYSALSATRFKWNDNGVNVSMRHQNATPLIGRTGVAVGKTFSGKSWTINTRAGLGHQFDLIANGETVLRDASGEKRLTSKRDKRMLYHATVDGRISKNLRFGLAMERSAFGNYNVNHAINANVSYRF</sequence>
<keyword evidence="9 17" id="KW-0732">Signal</keyword>
<dbReference type="Pfam" id="PF24078">
    <property type="entry name" value="Beta-sol_PIC_HAP1_IgA0_2nd"/>
    <property type="match status" value="1"/>
</dbReference>
<dbReference type="Gene3D" id="2.160.20.20">
    <property type="match status" value="1"/>
</dbReference>
<protein>
    <submittedName>
        <fullName evidence="20">S6 family peptidase</fullName>
    </submittedName>
</protein>
<dbReference type="SMART" id="SM00869">
    <property type="entry name" value="Autotransporter"/>
    <property type="match status" value="1"/>
</dbReference>
<feature type="signal peptide" evidence="17">
    <location>
        <begin position="1"/>
        <end position="25"/>
    </location>
</feature>
<evidence type="ECO:0000256" key="9">
    <source>
        <dbReference type="ARBA" id="ARBA00022729"/>
    </source>
</evidence>
<dbReference type="PROSITE" id="PS51691">
    <property type="entry name" value="PEPTIDASE_S6"/>
    <property type="match status" value="1"/>
</dbReference>
<evidence type="ECO:0000259" key="18">
    <source>
        <dbReference type="PROSITE" id="PS51208"/>
    </source>
</evidence>
<keyword evidence="12" id="KW-0720">Serine protease</keyword>
<accession>A0ABZ3B812</accession>
<dbReference type="Gene3D" id="3.30.160.280">
    <property type="match status" value="1"/>
</dbReference>
<evidence type="ECO:0000256" key="2">
    <source>
        <dbReference type="ARBA" id="ARBA00004418"/>
    </source>
</evidence>
<organism evidence="20 21">
    <name type="scientific">Kosakonia calanthes</name>
    <dbReference type="NCBI Taxonomy" id="3139408"/>
    <lineage>
        <taxon>Bacteria</taxon>
        <taxon>Pseudomonadati</taxon>
        <taxon>Pseudomonadota</taxon>
        <taxon>Gammaproteobacteria</taxon>
        <taxon>Enterobacterales</taxon>
        <taxon>Enterobacteriaceae</taxon>
        <taxon>Kosakonia</taxon>
    </lineage>
</organism>
<comment type="subcellular location">
    <subcellularLocation>
        <location evidence="3">Cell outer membrane</location>
        <topology evidence="3">Multi-pass membrane protein</topology>
    </subcellularLocation>
    <subcellularLocation>
        <location evidence="1">Cell surface</location>
    </subcellularLocation>
    <subcellularLocation>
        <location evidence="2">Periplasm</location>
    </subcellularLocation>
    <subcellularLocation>
        <location evidence="4">Secreted</location>
    </subcellularLocation>
</comment>
<keyword evidence="21" id="KW-1185">Reference proteome</keyword>
<evidence type="ECO:0000256" key="11">
    <source>
        <dbReference type="ARBA" id="ARBA00022801"/>
    </source>
</evidence>
<dbReference type="Pfam" id="PF03797">
    <property type="entry name" value="Autotransporter"/>
    <property type="match status" value="1"/>
</dbReference>
<dbReference type="InterPro" id="IPR011050">
    <property type="entry name" value="Pectin_lyase_fold/virulence"/>
</dbReference>
<evidence type="ECO:0000256" key="4">
    <source>
        <dbReference type="ARBA" id="ARBA00004613"/>
    </source>
</evidence>
<dbReference type="InterPro" id="IPR057393">
    <property type="entry name" value="PIC_HAP1_IgA0_b-sol2"/>
</dbReference>
<dbReference type="SUPFAM" id="SSF51126">
    <property type="entry name" value="Pectin lyase-like"/>
    <property type="match status" value="1"/>
</dbReference>
<dbReference type="InterPro" id="IPR030396">
    <property type="entry name" value="Peptidase_S6_dom"/>
</dbReference>
<evidence type="ECO:0000256" key="3">
    <source>
        <dbReference type="ARBA" id="ARBA00004571"/>
    </source>
</evidence>
<evidence type="ECO:0000256" key="12">
    <source>
        <dbReference type="ARBA" id="ARBA00022825"/>
    </source>
</evidence>
<name>A0ABZ3B812_9ENTR</name>
<evidence type="ECO:0000256" key="7">
    <source>
        <dbReference type="ARBA" id="ARBA00022670"/>
    </source>
</evidence>
<evidence type="ECO:0000256" key="16">
    <source>
        <dbReference type="ARBA" id="ARBA00023237"/>
    </source>
</evidence>
<evidence type="ECO:0000256" key="13">
    <source>
        <dbReference type="ARBA" id="ARBA00023026"/>
    </source>
</evidence>
<dbReference type="InterPro" id="IPR012332">
    <property type="entry name" value="Autotransporter_pectin_lyase_C"/>
</dbReference>
<evidence type="ECO:0000256" key="1">
    <source>
        <dbReference type="ARBA" id="ARBA00004241"/>
    </source>
</evidence>
<feature type="domain" description="Autotransporter" evidence="18">
    <location>
        <begin position="1091"/>
        <end position="1357"/>
    </location>
</feature>
<dbReference type="NCBIfam" id="TIGR01414">
    <property type="entry name" value="autotrans_barl"/>
    <property type="match status" value="1"/>
</dbReference>
<dbReference type="EMBL" id="CP151800">
    <property type="protein sequence ID" value="WZV98787.1"/>
    <property type="molecule type" value="Genomic_DNA"/>
</dbReference>
<evidence type="ECO:0000256" key="14">
    <source>
        <dbReference type="ARBA" id="ARBA00023136"/>
    </source>
</evidence>
<dbReference type="Pfam" id="PF02395">
    <property type="entry name" value="Peptidase_S6"/>
    <property type="match status" value="1"/>
</dbReference>
<keyword evidence="15" id="KW-0865">Zymogen</keyword>
<dbReference type="InterPro" id="IPR005546">
    <property type="entry name" value="Autotransporte_beta"/>
</dbReference>
<evidence type="ECO:0000256" key="5">
    <source>
        <dbReference type="ARBA" id="ARBA00022452"/>
    </source>
</evidence>
<evidence type="ECO:0000256" key="17">
    <source>
        <dbReference type="SAM" id="SignalP"/>
    </source>
</evidence>
<keyword evidence="13" id="KW-0843">Virulence</keyword>
<dbReference type="InterPro" id="IPR006315">
    <property type="entry name" value="OM_autotransptr_brl_dom"/>
</dbReference>
<keyword evidence="7" id="KW-0645">Protease</keyword>
<feature type="chain" id="PRO_5045467772" evidence="17">
    <location>
        <begin position="26"/>
        <end position="1357"/>
    </location>
</feature>
<keyword evidence="10" id="KW-0574">Periplasm</keyword>
<evidence type="ECO:0000256" key="6">
    <source>
        <dbReference type="ARBA" id="ARBA00022525"/>
    </source>
</evidence>
<dbReference type="Gene3D" id="2.40.128.130">
    <property type="entry name" value="Autotransporter beta-domain"/>
    <property type="match status" value="1"/>
</dbReference>
<dbReference type="PANTHER" id="PTHR12338:SF9">
    <property type="entry name" value="IMMUNOGLOBULIN A1 PROTEASE AUTOTRANSPORTER"/>
    <property type="match status" value="1"/>
</dbReference>
<dbReference type="SUPFAM" id="SSF103515">
    <property type="entry name" value="Autotransporter"/>
    <property type="match status" value="1"/>
</dbReference>
<dbReference type="PRINTS" id="PR00921">
    <property type="entry name" value="IGASERPTASE"/>
</dbReference>
<keyword evidence="8" id="KW-0812">Transmembrane</keyword>
<evidence type="ECO:0000313" key="21">
    <source>
        <dbReference type="Proteomes" id="UP001466893"/>
    </source>
</evidence>